<evidence type="ECO:0000256" key="1">
    <source>
        <dbReference type="ARBA" id="ARBA00022754"/>
    </source>
</evidence>
<evidence type="ECO:0000256" key="6">
    <source>
        <dbReference type="SAM" id="Coils"/>
    </source>
</evidence>
<keyword evidence="3" id="KW-0449">Lipoprotein</keyword>
<dbReference type="Gene3D" id="1.20.5.1160">
    <property type="entry name" value="Vasodilator-stimulated phosphoprotein"/>
    <property type="match status" value="1"/>
</dbReference>
<evidence type="ECO:0000256" key="3">
    <source>
        <dbReference type="ARBA" id="ARBA00023289"/>
    </source>
</evidence>
<protein>
    <submittedName>
        <fullName evidence="10">Lamin B2</fullName>
    </submittedName>
</protein>
<dbReference type="InterPro" id="IPR036415">
    <property type="entry name" value="Lamin_tail_dom_sf"/>
</dbReference>
<dbReference type="Gene3D" id="1.20.5.170">
    <property type="match status" value="1"/>
</dbReference>
<sequence>ASPPPPPTPSQIMATATPSRAAPAGTPLSPTRISRLQEKQDLQHLNDRLAVYIDRVRSLELENDRLMVKVSEKEEVTTREVTGIKTLYEAELADARRVLDETARERARLQIDLGKSLFVLHLLSLKKKDGDLALAMARAKDLEAQFNKSEANLATALSENGNLAAEVADLKAQLAKAEDAHSVAKKQLETETLMRVDLENRCQSLTEELQFRKSMFDEEVRETRRRREKRTVEVDSGVTQDYTFQLAQALQDLRRQHEEQVSIYKEELGNTFQAKLDNAKVSSELNDKAVSTAREELEEARMRIESLAYQLSALQKQASANEERVRELEDLVAGERDKHRRQMDLKEREMAEMRERMQQQLNEYQELLDVKLALDMEINAYRKLLEGEEDRLKLSPSPSGRVTVSRAMGTSSSRSSWAKRKRVELQEESVVVPQVHINQEAEALGSVTIEETDLEGKCVTLKNDSDKDQSLGSWRLQRQIGEGEEITYKFSPKFVLKAGKTVTVWGSDAGVSHSPPSDLLWKSQASWGTGDDITTTLVNSDGEEVAKRTVTKTLMEVENGDDDDDFEEEELRVNYFP</sequence>
<dbReference type="GO" id="GO:0005652">
    <property type="term" value="C:nuclear lamina"/>
    <property type="evidence" value="ECO:0007669"/>
    <property type="project" value="UniProtKB-SubCell"/>
</dbReference>
<comment type="subcellular location">
    <subcellularLocation>
        <location evidence="4">Nucleus lamina</location>
    </subcellularLocation>
</comment>
<dbReference type="GO" id="GO:0005200">
    <property type="term" value="F:structural constituent of cytoskeleton"/>
    <property type="evidence" value="ECO:0007669"/>
    <property type="project" value="TreeGrafter"/>
</dbReference>
<dbReference type="SMART" id="SM01391">
    <property type="entry name" value="Filament"/>
    <property type="match status" value="1"/>
</dbReference>
<dbReference type="PANTHER" id="PTHR45721:SF2">
    <property type="entry name" value="LAMIN-B2"/>
    <property type="match status" value="1"/>
</dbReference>
<organism evidence="10 11">
    <name type="scientific">Salmo trutta</name>
    <name type="common">Brown trout</name>
    <dbReference type="NCBI Taxonomy" id="8032"/>
    <lineage>
        <taxon>Eukaryota</taxon>
        <taxon>Metazoa</taxon>
        <taxon>Chordata</taxon>
        <taxon>Craniata</taxon>
        <taxon>Vertebrata</taxon>
        <taxon>Euteleostomi</taxon>
        <taxon>Actinopterygii</taxon>
        <taxon>Neopterygii</taxon>
        <taxon>Teleostei</taxon>
        <taxon>Protacanthopterygii</taxon>
        <taxon>Salmoniformes</taxon>
        <taxon>Salmonidae</taxon>
        <taxon>Salmoninae</taxon>
        <taxon>Salmo</taxon>
    </lineage>
</organism>
<dbReference type="GO" id="GO:0005882">
    <property type="term" value="C:intermediate filament"/>
    <property type="evidence" value="ECO:0007669"/>
    <property type="project" value="UniProtKB-KW"/>
</dbReference>
<keyword evidence="3" id="KW-0636">Prenylation</keyword>
<dbReference type="AlphaFoldDB" id="A0A674AYP2"/>
<dbReference type="InterPro" id="IPR039008">
    <property type="entry name" value="IF_rod_dom"/>
</dbReference>
<evidence type="ECO:0000256" key="2">
    <source>
        <dbReference type="ARBA" id="ARBA00023054"/>
    </source>
</evidence>
<dbReference type="Proteomes" id="UP000472277">
    <property type="component" value="Chromosome 22"/>
</dbReference>
<dbReference type="PANTHER" id="PTHR45721">
    <property type="entry name" value="LAMIN DM0-RELATED"/>
    <property type="match status" value="1"/>
</dbReference>
<feature type="coiled-coil region" evidence="6">
    <location>
        <begin position="247"/>
        <end position="374"/>
    </location>
</feature>
<evidence type="ECO:0000259" key="8">
    <source>
        <dbReference type="PROSITE" id="PS51841"/>
    </source>
</evidence>
<dbReference type="InterPro" id="IPR018039">
    <property type="entry name" value="IF_conserved"/>
</dbReference>
<dbReference type="PROSITE" id="PS51842">
    <property type="entry name" value="IF_ROD_2"/>
    <property type="match status" value="1"/>
</dbReference>
<evidence type="ECO:0000256" key="4">
    <source>
        <dbReference type="ARBA" id="ARBA00024186"/>
    </source>
</evidence>
<dbReference type="SUPFAM" id="SSF74853">
    <property type="entry name" value="Lamin A/C globular tail domain"/>
    <property type="match status" value="1"/>
</dbReference>
<keyword evidence="1 5" id="KW-0403">Intermediate filament</keyword>
<keyword evidence="11" id="KW-1185">Reference proteome</keyword>
<dbReference type="SUPFAM" id="SSF64593">
    <property type="entry name" value="Intermediate filament protein, coiled coil region"/>
    <property type="match status" value="2"/>
</dbReference>
<feature type="domain" description="IF rod" evidence="9">
    <location>
        <begin position="38"/>
        <end position="392"/>
    </location>
</feature>
<dbReference type="FunCoup" id="A0A674AYP2">
    <property type="interactions" value="3164"/>
</dbReference>
<comment type="similarity">
    <text evidence="5">Belongs to the intermediate filament family.</text>
</comment>
<feature type="domain" description="LTD" evidence="8">
    <location>
        <begin position="435"/>
        <end position="552"/>
    </location>
</feature>
<dbReference type="InterPro" id="IPR001322">
    <property type="entry name" value="Lamin_tail_dom"/>
</dbReference>
<name>A0A674AYP2_SALTR</name>
<feature type="compositionally biased region" description="Acidic residues" evidence="7">
    <location>
        <begin position="558"/>
        <end position="570"/>
    </location>
</feature>
<dbReference type="GO" id="GO:0031507">
    <property type="term" value="P:heterochromatin formation"/>
    <property type="evidence" value="ECO:0007669"/>
    <property type="project" value="TreeGrafter"/>
</dbReference>
<evidence type="ECO:0000256" key="7">
    <source>
        <dbReference type="SAM" id="MobiDB-lite"/>
    </source>
</evidence>
<dbReference type="Ensembl" id="ENSSTUT00000067908.1">
    <property type="protein sequence ID" value="ENSSTUP00000064260.1"/>
    <property type="gene ID" value="ENSSTUG00000027842.1"/>
</dbReference>
<dbReference type="GO" id="GO:0006998">
    <property type="term" value="P:nuclear envelope organization"/>
    <property type="evidence" value="ECO:0007669"/>
    <property type="project" value="TreeGrafter"/>
</dbReference>
<keyword evidence="2 6" id="KW-0175">Coiled coil</keyword>
<dbReference type="Gene3D" id="2.60.40.1260">
    <property type="entry name" value="Lamin Tail domain"/>
    <property type="match status" value="1"/>
</dbReference>
<dbReference type="GO" id="GO:0090435">
    <property type="term" value="P:protein localization to nuclear envelope"/>
    <property type="evidence" value="ECO:0007669"/>
    <property type="project" value="TreeGrafter"/>
</dbReference>
<accession>A0A674AYP2</accession>
<reference evidence="10" key="2">
    <citation type="submission" date="2025-09" db="UniProtKB">
        <authorList>
            <consortium name="Ensembl"/>
        </authorList>
    </citation>
    <scope>IDENTIFICATION</scope>
</reference>
<feature type="region of interest" description="Disordered" evidence="7">
    <location>
        <begin position="392"/>
        <end position="415"/>
    </location>
</feature>
<evidence type="ECO:0000313" key="10">
    <source>
        <dbReference type="Ensembl" id="ENSSTUP00000064260.1"/>
    </source>
</evidence>
<dbReference type="GO" id="GO:0007097">
    <property type="term" value="P:nuclear migration"/>
    <property type="evidence" value="ECO:0007669"/>
    <property type="project" value="TreeGrafter"/>
</dbReference>
<gene>
    <name evidence="10" type="primary">LMNB2</name>
    <name evidence="10" type="synonym">lmnb2</name>
</gene>
<reference evidence="10" key="1">
    <citation type="submission" date="2025-08" db="UniProtKB">
        <authorList>
            <consortium name="Ensembl"/>
        </authorList>
    </citation>
    <scope>IDENTIFICATION</scope>
</reference>
<dbReference type="Pfam" id="PF00932">
    <property type="entry name" value="LTD"/>
    <property type="match status" value="1"/>
</dbReference>
<evidence type="ECO:0000259" key="9">
    <source>
        <dbReference type="PROSITE" id="PS51842"/>
    </source>
</evidence>
<dbReference type="PROSITE" id="PS51841">
    <property type="entry name" value="LTD"/>
    <property type="match status" value="1"/>
</dbReference>
<evidence type="ECO:0000313" key="11">
    <source>
        <dbReference type="Proteomes" id="UP000472277"/>
    </source>
</evidence>
<dbReference type="GO" id="GO:0051664">
    <property type="term" value="P:nuclear pore localization"/>
    <property type="evidence" value="ECO:0007669"/>
    <property type="project" value="TreeGrafter"/>
</dbReference>
<dbReference type="InParanoid" id="A0A674AYP2"/>
<dbReference type="GeneTree" id="ENSGT00940000160274"/>
<proteinExistence type="inferred from homology"/>
<feature type="region of interest" description="Disordered" evidence="7">
    <location>
        <begin position="1"/>
        <end position="29"/>
    </location>
</feature>
<feature type="region of interest" description="Disordered" evidence="7">
    <location>
        <begin position="558"/>
        <end position="577"/>
    </location>
</feature>
<evidence type="ECO:0000256" key="5">
    <source>
        <dbReference type="RuleBase" id="RU000685"/>
    </source>
</evidence>
<dbReference type="Pfam" id="PF00038">
    <property type="entry name" value="Filament"/>
    <property type="match status" value="1"/>
</dbReference>
<feature type="coiled-coil region" evidence="6">
    <location>
        <begin position="42"/>
        <end position="208"/>
    </location>
</feature>
<dbReference type="PROSITE" id="PS00226">
    <property type="entry name" value="IF_ROD_1"/>
    <property type="match status" value="1"/>
</dbReference>